<organism evidence="1">
    <name type="scientific">Leptospira inadai serovar Lyme str. 10</name>
    <dbReference type="NCBI Taxonomy" id="1049790"/>
    <lineage>
        <taxon>Bacteria</taxon>
        <taxon>Pseudomonadati</taxon>
        <taxon>Spirochaetota</taxon>
        <taxon>Spirochaetia</taxon>
        <taxon>Leptospirales</taxon>
        <taxon>Leptospiraceae</taxon>
        <taxon>Leptospira</taxon>
    </lineage>
</organism>
<reference evidence="1" key="1">
    <citation type="submission" date="2013-05" db="EMBL/GenBank/DDBJ databases">
        <authorList>
            <person name="Harkins D.M."/>
            <person name="Durkin A.S."/>
            <person name="Brinkac L.M."/>
            <person name="Haft D.H."/>
            <person name="Selengut J.D."/>
            <person name="Sanka R."/>
            <person name="DePew J."/>
            <person name="Purushe J."/>
            <person name="Hartskeerl R.A."/>
            <person name="Ahmed A."/>
            <person name="van der Linden H."/>
            <person name="Goris M.G.A."/>
            <person name="Vinetz J.M."/>
            <person name="Sutton G.G."/>
            <person name="Nierman W.C."/>
            <person name="Fouts D.E."/>
        </authorList>
    </citation>
    <scope>NUCLEOTIDE SEQUENCE [LARGE SCALE GENOMIC DNA]</scope>
    <source>
        <strain evidence="1">10</strain>
    </source>
</reference>
<name>V6HTB9_9LEPT</name>
<comment type="caution">
    <text evidence="1">The sequence shown here is derived from an EMBL/GenBank/DDBJ whole genome shotgun (WGS) entry which is preliminary data.</text>
</comment>
<protein>
    <submittedName>
        <fullName evidence="1">Uncharacterized protein</fullName>
    </submittedName>
</protein>
<accession>V6HTB9</accession>
<dbReference type="STRING" id="1049790.LEP1GSC047_0343"/>
<dbReference type="Proteomes" id="UP000018719">
    <property type="component" value="Unassembled WGS sequence"/>
</dbReference>
<sequence>MRFSILPAPHAPPFIRLRIESKSGLRLLKSQVQNRNFCFRTSSIMANISRFLSFLPLMPQL</sequence>
<dbReference type="AlphaFoldDB" id="V6HTB9"/>
<gene>
    <name evidence="1" type="ORF">LEP1GSC047_0343</name>
</gene>
<evidence type="ECO:0000313" key="1">
    <source>
        <dbReference type="EMBL" id="EQA35929.1"/>
    </source>
</evidence>
<dbReference type="EMBL" id="AHMM02000024">
    <property type="protein sequence ID" value="EQA35929.1"/>
    <property type="molecule type" value="Genomic_DNA"/>
</dbReference>
<proteinExistence type="predicted"/>